<protein>
    <submittedName>
        <fullName evidence="2">ABC transporter permease</fullName>
    </submittedName>
</protein>
<name>A0A6G3XC52_9ACTN</name>
<reference evidence="2" key="1">
    <citation type="submission" date="2020-01" db="EMBL/GenBank/DDBJ databases">
        <title>Insect and environment-associated Actinomycetes.</title>
        <authorList>
            <person name="Currrie C."/>
            <person name="Chevrette M."/>
            <person name="Carlson C."/>
            <person name="Stubbendieck R."/>
            <person name="Wendt-Pienkowski E."/>
        </authorList>
    </citation>
    <scope>NUCLEOTIDE SEQUENCE</scope>
    <source>
        <strain evidence="2">SID7499</strain>
    </source>
</reference>
<accession>A0A6G3XC52</accession>
<evidence type="ECO:0000256" key="1">
    <source>
        <dbReference type="SAM" id="MobiDB-lite"/>
    </source>
</evidence>
<feature type="compositionally biased region" description="Basic residues" evidence="1">
    <location>
        <begin position="22"/>
        <end position="31"/>
    </location>
</feature>
<evidence type="ECO:0000313" key="2">
    <source>
        <dbReference type="EMBL" id="NEE15192.1"/>
    </source>
</evidence>
<feature type="non-terminal residue" evidence="2">
    <location>
        <position position="31"/>
    </location>
</feature>
<proteinExistence type="predicted"/>
<organism evidence="2">
    <name type="scientific">Streptomyces sp. SID7499</name>
    <dbReference type="NCBI Taxonomy" id="2706086"/>
    <lineage>
        <taxon>Bacteria</taxon>
        <taxon>Bacillati</taxon>
        <taxon>Actinomycetota</taxon>
        <taxon>Actinomycetes</taxon>
        <taxon>Kitasatosporales</taxon>
        <taxon>Streptomycetaceae</taxon>
        <taxon>Streptomyces</taxon>
    </lineage>
</organism>
<feature type="region of interest" description="Disordered" evidence="1">
    <location>
        <begin position="1"/>
        <end position="31"/>
    </location>
</feature>
<gene>
    <name evidence="2" type="ORF">G3M58_53125</name>
</gene>
<dbReference type="EMBL" id="JAAGMN010005458">
    <property type="protein sequence ID" value="NEE15192.1"/>
    <property type="molecule type" value="Genomic_DNA"/>
</dbReference>
<sequence>MSLTKAPPAPPADPREPVLRKPSTRKRLVPY</sequence>
<dbReference type="AlphaFoldDB" id="A0A6G3XC52"/>
<comment type="caution">
    <text evidence="2">The sequence shown here is derived from an EMBL/GenBank/DDBJ whole genome shotgun (WGS) entry which is preliminary data.</text>
</comment>